<dbReference type="EMBL" id="BARW01010759">
    <property type="protein sequence ID" value="GAI80160.1"/>
    <property type="molecule type" value="Genomic_DNA"/>
</dbReference>
<comment type="caution">
    <text evidence="1">The sequence shown here is derived from an EMBL/GenBank/DDBJ whole genome shotgun (WGS) entry which is preliminary data.</text>
</comment>
<dbReference type="AlphaFoldDB" id="X1SXV1"/>
<evidence type="ECO:0000313" key="1">
    <source>
        <dbReference type="EMBL" id="GAI80160.1"/>
    </source>
</evidence>
<organism evidence="1">
    <name type="scientific">marine sediment metagenome</name>
    <dbReference type="NCBI Taxonomy" id="412755"/>
    <lineage>
        <taxon>unclassified sequences</taxon>
        <taxon>metagenomes</taxon>
        <taxon>ecological metagenomes</taxon>
    </lineage>
</organism>
<reference evidence="1" key="1">
    <citation type="journal article" date="2014" name="Front. Microbiol.">
        <title>High frequency of phylogenetically diverse reductive dehalogenase-homologous genes in deep subseafloor sedimentary metagenomes.</title>
        <authorList>
            <person name="Kawai M."/>
            <person name="Futagami T."/>
            <person name="Toyoda A."/>
            <person name="Takaki Y."/>
            <person name="Nishi S."/>
            <person name="Hori S."/>
            <person name="Arai W."/>
            <person name="Tsubouchi T."/>
            <person name="Morono Y."/>
            <person name="Uchiyama I."/>
            <person name="Ito T."/>
            <person name="Fujiyama A."/>
            <person name="Inagaki F."/>
            <person name="Takami H."/>
        </authorList>
    </citation>
    <scope>NUCLEOTIDE SEQUENCE</scope>
    <source>
        <strain evidence="1">Expedition CK06-06</strain>
    </source>
</reference>
<evidence type="ECO:0008006" key="2">
    <source>
        <dbReference type="Google" id="ProtNLM"/>
    </source>
</evidence>
<accession>X1SXV1</accession>
<sequence>QYKFDQGHLVGELAKRLFPGGIDIPPDGFMNNIRQTKKLLEQRKPLFEAGILAEGIYSRVDILNPSNENSWDLIEVKSTTSVKDVHLDDVSFQKYCCEKLGLKIQKCLLMHINNQYVREGEIDPEKFFTIEDITEKVEESSNGIQDRIADMLEVISATICPEVTIGKHCSDPYDCALTECWDFLPEYNIFNLYYGGKKSFNLFSDGIITINEIPDSYKLNDKQRIQQASEINGKPHVDREGISNFLGTLQYPLYYLDFETISPAVR</sequence>
<protein>
    <recommendedName>
        <fullName evidence="2">DUF2779 domain-containing protein</fullName>
    </recommendedName>
</protein>
<gene>
    <name evidence="1" type="ORF">S12H4_21035</name>
</gene>
<feature type="non-terminal residue" evidence="1">
    <location>
        <position position="1"/>
    </location>
</feature>
<feature type="non-terminal residue" evidence="1">
    <location>
        <position position="266"/>
    </location>
</feature>
<name>X1SXV1_9ZZZZ</name>
<proteinExistence type="predicted"/>